<evidence type="ECO:0000259" key="7">
    <source>
        <dbReference type="PROSITE" id="PS51093"/>
    </source>
</evidence>
<keyword evidence="4" id="KW-0808">Transferase</keyword>
<dbReference type="InterPro" id="IPR050890">
    <property type="entry name" value="PTS_EIIA_component"/>
</dbReference>
<evidence type="ECO:0000256" key="5">
    <source>
        <dbReference type="ARBA" id="ARBA00022683"/>
    </source>
</evidence>
<comment type="subcellular location">
    <subcellularLocation>
        <location evidence="1">Cytoplasm</location>
    </subcellularLocation>
</comment>
<dbReference type="PROSITE" id="PS51093">
    <property type="entry name" value="PTS_EIIA_TYPE_1"/>
    <property type="match status" value="1"/>
</dbReference>
<dbReference type="InterPro" id="IPR001127">
    <property type="entry name" value="PTS_EIIA_1_perm"/>
</dbReference>
<keyword evidence="6" id="KW-0418">Kinase</keyword>
<proteinExistence type="predicted"/>
<evidence type="ECO:0000256" key="4">
    <source>
        <dbReference type="ARBA" id="ARBA00022679"/>
    </source>
</evidence>
<evidence type="ECO:0000256" key="6">
    <source>
        <dbReference type="ARBA" id="ARBA00022777"/>
    </source>
</evidence>
<dbReference type="PANTHER" id="PTHR45008">
    <property type="entry name" value="PTS SYSTEM GLUCOSE-SPECIFIC EIIA COMPONENT"/>
    <property type="match status" value="1"/>
</dbReference>
<gene>
    <name evidence="8" type="ORF">I8U20_00570</name>
</gene>
<organism evidence="8 9">
    <name type="scientific">Thermoactinomyces intermedius</name>
    <dbReference type="NCBI Taxonomy" id="2024"/>
    <lineage>
        <taxon>Bacteria</taxon>
        <taxon>Bacillati</taxon>
        <taxon>Bacillota</taxon>
        <taxon>Bacilli</taxon>
        <taxon>Bacillales</taxon>
        <taxon>Thermoactinomycetaceae</taxon>
        <taxon>Thermoactinomyces</taxon>
    </lineage>
</organism>
<keyword evidence="2" id="KW-0813">Transport</keyword>
<keyword evidence="9" id="KW-1185">Reference proteome</keyword>
<dbReference type="Gene3D" id="2.70.70.10">
    <property type="entry name" value="Glucose Permease (Domain IIA)"/>
    <property type="match status" value="1"/>
</dbReference>
<comment type="caution">
    <text evidence="8">The sequence shown here is derived from an EMBL/GenBank/DDBJ whole genome shotgun (WGS) entry which is preliminary data.</text>
</comment>
<dbReference type="AlphaFoldDB" id="A0A8I1DAY4"/>
<sequence>MFFWKKKKKSIEVYSPMNGRFVSLEEVPDQVFSQGMMGEGFAVDPAGGEVVSPVDGIVIHLFPTKHAIGLKTADDLEILVHIGIDTVELNGEGFETFVSEGDSVKVGQKLLKVDVDFLKEKGKSPVSPVVFPQSAEWKIEFKEQEDLKAGETHVASVEKK</sequence>
<reference evidence="8 9" key="1">
    <citation type="submission" date="2020-12" db="EMBL/GenBank/DDBJ databases">
        <title>WGS of Thermoactinomyces spp.</title>
        <authorList>
            <person name="Cheng K."/>
        </authorList>
    </citation>
    <scope>NUCLEOTIDE SEQUENCE [LARGE SCALE GENOMIC DNA]</scope>
    <source>
        <strain evidence="9">CICC 10671\DSM 43846</strain>
    </source>
</reference>
<keyword evidence="5" id="KW-0598">Phosphotransferase system</keyword>
<dbReference type="FunFam" id="2.70.70.10:FF:000001">
    <property type="entry name" value="PTS system glucose-specific IIA component"/>
    <property type="match status" value="1"/>
</dbReference>
<dbReference type="EMBL" id="JAECVW010000001">
    <property type="protein sequence ID" value="MBH8593818.1"/>
    <property type="molecule type" value="Genomic_DNA"/>
</dbReference>
<dbReference type="GO" id="GO:0016301">
    <property type="term" value="F:kinase activity"/>
    <property type="evidence" value="ECO:0007669"/>
    <property type="project" value="UniProtKB-KW"/>
</dbReference>
<dbReference type="Proteomes" id="UP000633619">
    <property type="component" value="Unassembled WGS sequence"/>
</dbReference>
<dbReference type="NCBIfam" id="TIGR00830">
    <property type="entry name" value="PTBA"/>
    <property type="match status" value="1"/>
</dbReference>
<dbReference type="GO" id="GO:0005737">
    <property type="term" value="C:cytoplasm"/>
    <property type="evidence" value="ECO:0007669"/>
    <property type="project" value="UniProtKB-SubCell"/>
</dbReference>
<dbReference type="InterPro" id="IPR011055">
    <property type="entry name" value="Dup_hybrid_motif"/>
</dbReference>
<evidence type="ECO:0000313" key="8">
    <source>
        <dbReference type="EMBL" id="MBH8593818.1"/>
    </source>
</evidence>
<dbReference type="SUPFAM" id="SSF51261">
    <property type="entry name" value="Duplicated hybrid motif"/>
    <property type="match status" value="1"/>
</dbReference>
<accession>A0A8I1DAY4</accession>
<name>A0A8I1DAY4_THEIN</name>
<keyword evidence="3 8" id="KW-0762">Sugar transport</keyword>
<evidence type="ECO:0000256" key="2">
    <source>
        <dbReference type="ARBA" id="ARBA00022448"/>
    </source>
</evidence>
<dbReference type="GO" id="GO:0009401">
    <property type="term" value="P:phosphoenolpyruvate-dependent sugar phosphotransferase system"/>
    <property type="evidence" value="ECO:0007669"/>
    <property type="project" value="UniProtKB-KW"/>
</dbReference>
<dbReference type="RefSeq" id="WP_181731111.1">
    <property type="nucleotide sequence ID" value="NZ_JACEIR010000001.1"/>
</dbReference>
<dbReference type="PANTHER" id="PTHR45008:SF1">
    <property type="entry name" value="PTS SYSTEM GLUCOSE-SPECIFIC EIIA COMPONENT"/>
    <property type="match status" value="1"/>
</dbReference>
<evidence type="ECO:0000313" key="9">
    <source>
        <dbReference type="Proteomes" id="UP000633619"/>
    </source>
</evidence>
<evidence type="ECO:0000256" key="1">
    <source>
        <dbReference type="ARBA" id="ARBA00004496"/>
    </source>
</evidence>
<feature type="domain" description="PTS EIIA type-1" evidence="7">
    <location>
        <begin position="29"/>
        <end position="133"/>
    </location>
</feature>
<protein>
    <submittedName>
        <fullName evidence="8">PTS glucose transporter subunit IIA</fullName>
    </submittedName>
</protein>
<dbReference type="Pfam" id="PF00358">
    <property type="entry name" value="PTS_EIIA_1"/>
    <property type="match status" value="1"/>
</dbReference>
<evidence type="ECO:0000256" key="3">
    <source>
        <dbReference type="ARBA" id="ARBA00022597"/>
    </source>
</evidence>